<keyword evidence="1" id="KW-0472">Membrane</keyword>
<keyword evidence="1" id="KW-0812">Transmembrane</keyword>
<dbReference type="Proteomes" id="UP000595140">
    <property type="component" value="Unassembled WGS sequence"/>
</dbReference>
<evidence type="ECO:0000313" key="3">
    <source>
        <dbReference type="Proteomes" id="UP000595140"/>
    </source>
</evidence>
<accession>A0A484NN65</accession>
<keyword evidence="1" id="KW-1133">Transmembrane helix</keyword>
<evidence type="ECO:0000256" key="1">
    <source>
        <dbReference type="SAM" id="Phobius"/>
    </source>
</evidence>
<proteinExistence type="predicted"/>
<evidence type="ECO:0000313" key="2">
    <source>
        <dbReference type="EMBL" id="VFR01779.1"/>
    </source>
</evidence>
<protein>
    <submittedName>
        <fullName evidence="2">Uncharacterized protein</fullName>
    </submittedName>
</protein>
<reference evidence="2 3" key="1">
    <citation type="submission" date="2018-04" db="EMBL/GenBank/DDBJ databases">
        <authorList>
            <person name="Vogel A."/>
        </authorList>
    </citation>
    <scope>NUCLEOTIDE SEQUENCE [LARGE SCALE GENOMIC DNA]</scope>
</reference>
<keyword evidence="3" id="KW-1185">Reference proteome</keyword>
<dbReference type="AlphaFoldDB" id="A0A484NN65"/>
<feature type="transmembrane region" description="Helical" evidence="1">
    <location>
        <begin position="6"/>
        <end position="28"/>
    </location>
</feature>
<gene>
    <name evidence="2" type="ORF">CCAM_LOCUS43554</name>
</gene>
<sequence>MHRWWLKTSSVIAIGTHYAIVIWTICNIKRYGILKDKSSHITTYYIALFLHRSLDHFLRLDIIFFV</sequence>
<organism evidence="2 3">
    <name type="scientific">Cuscuta campestris</name>
    <dbReference type="NCBI Taxonomy" id="132261"/>
    <lineage>
        <taxon>Eukaryota</taxon>
        <taxon>Viridiplantae</taxon>
        <taxon>Streptophyta</taxon>
        <taxon>Embryophyta</taxon>
        <taxon>Tracheophyta</taxon>
        <taxon>Spermatophyta</taxon>
        <taxon>Magnoliopsida</taxon>
        <taxon>eudicotyledons</taxon>
        <taxon>Gunneridae</taxon>
        <taxon>Pentapetalae</taxon>
        <taxon>asterids</taxon>
        <taxon>lamiids</taxon>
        <taxon>Solanales</taxon>
        <taxon>Convolvulaceae</taxon>
        <taxon>Cuscuteae</taxon>
        <taxon>Cuscuta</taxon>
        <taxon>Cuscuta subgen. Grammica</taxon>
        <taxon>Cuscuta sect. Cleistogrammica</taxon>
    </lineage>
</organism>
<dbReference type="EMBL" id="OOIL02006791">
    <property type="protein sequence ID" value="VFR01779.1"/>
    <property type="molecule type" value="Genomic_DNA"/>
</dbReference>
<name>A0A484NN65_9ASTE</name>